<dbReference type="EnsemblMetazoa" id="XM_021045731.2">
    <property type="protein sequence ID" value="XP_020901390.1"/>
    <property type="gene ID" value="LOC110239964"/>
</dbReference>
<dbReference type="GO" id="GO:0008119">
    <property type="term" value="F:thiopurine S-methyltransferase activity"/>
    <property type="evidence" value="ECO:0007669"/>
    <property type="project" value="TreeGrafter"/>
</dbReference>
<dbReference type="Gene3D" id="3.40.50.150">
    <property type="entry name" value="Vaccinia Virus protein VP39"/>
    <property type="match status" value="1"/>
</dbReference>
<proteinExistence type="predicted"/>
<name>A0A913XAC3_EXADI</name>
<evidence type="ECO:0000256" key="1">
    <source>
        <dbReference type="ARBA" id="ARBA00022603"/>
    </source>
</evidence>
<dbReference type="AlphaFoldDB" id="A0A913XAC3"/>
<dbReference type="PANTHER" id="PTHR10259:SF11">
    <property type="entry name" value="THIOPURINE S-METHYLTRANSFERASE"/>
    <property type="match status" value="1"/>
</dbReference>
<dbReference type="GO" id="GO:0032259">
    <property type="term" value="P:methylation"/>
    <property type="evidence" value="ECO:0007669"/>
    <property type="project" value="UniProtKB-KW"/>
</dbReference>
<dbReference type="RefSeq" id="XP_020901390.1">
    <property type="nucleotide sequence ID" value="XM_021045731.2"/>
</dbReference>
<keyword evidence="3" id="KW-0949">S-adenosyl-L-methionine</keyword>
<reference evidence="4" key="1">
    <citation type="submission" date="2022-11" db="UniProtKB">
        <authorList>
            <consortium name="EnsemblMetazoa"/>
        </authorList>
    </citation>
    <scope>IDENTIFICATION</scope>
</reference>
<keyword evidence="1" id="KW-0489">Methyltransferase</keyword>
<dbReference type="Proteomes" id="UP000887567">
    <property type="component" value="Unplaced"/>
</dbReference>
<dbReference type="KEGG" id="epa:110239964"/>
<sequence>MHNLEYDCKPLTDEYNIYIAKTKDITLYQCDVYKFPSLAPSLKGSFDVIWDRAALRTTVELPECANTKLYLDVLHEMVSAKGKLALESTRFDITQCKTSFYPPVISDEFLEKLTKEKWNLKKVDQLEYVKGEGLEFFYRDYDHDVALHILTPK</sequence>
<dbReference type="SUPFAM" id="SSF53335">
    <property type="entry name" value="S-adenosyl-L-methionine-dependent methyltransferases"/>
    <property type="match status" value="1"/>
</dbReference>
<evidence type="ECO:0000256" key="2">
    <source>
        <dbReference type="ARBA" id="ARBA00022679"/>
    </source>
</evidence>
<dbReference type="InterPro" id="IPR008854">
    <property type="entry name" value="TPMT"/>
</dbReference>
<keyword evidence="5" id="KW-1185">Reference proteome</keyword>
<dbReference type="Pfam" id="PF05724">
    <property type="entry name" value="TPMT"/>
    <property type="match status" value="1"/>
</dbReference>
<dbReference type="GeneID" id="110239964"/>
<dbReference type="OrthoDB" id="276151at2759"/>
<accession>A0A913XAC3</accession>
<organism evidence="4 5">
    <name type="scientific">Exaiptasia diaphana</name>
    <name type="common">Tropical sea anemone</name>
    <name type="synonym">Aiptasia pulchella</name>
    <dbReference type="NCBI Taxonomy" id="2652724"/>
    <lineage>
        <taxon>Eukaryota</taxon>
        <taxon>Metazoa</taxon>
        <taxon>Cnidaria</taxon>
        <taxon>Anthozoa</taxon>
        <taxon>Hexacorallia</taxon>
        <taxon>Actiniaria</taxon>
        <taxon>Aiptasiidae</taxon>
        <taxon>Exaiptasia</taxon>
    </lineage>
</organism>
<dbReference type="InterPro" id="IPR029063">
    <property type="entry name" value="SAM-dependent_MTases_sf"/>
</dbReference>
<evidence type="ECO:0000256" key="3">
    <source>
        <dbReference type="ARBA" id="ARBA00022691"/>
    </source>
</evidence>
<evidence type="ECO:0000313" key="4">
    <source>
        <dbReference type="EnsemblMetazoa" id="XP_020901390.1"/>
    </source>
</evidence>
<evidence type="ECO:0000313" key="5">
    <source>
        <dbReference type="Proteomes" id="UP000887567"/>
    </source>
</evidence>
<keyword evidence="2" id="KW-0808">Transferase</keyword>
<protein>
    <submittedName>
        <fullName evidence="4">Uncharacterized protein</fullName>
    </submittedName>
</protein>
<dbReference type="PANTHER" id="PTHR10259">
    <property type="entry name" value="THIOPURINE S-METHYLTRANSFERASE"/>
    <property type="match status" value="1"/>
</dbReference>